<evidence type="ECO:0000313" key="3">
    <source>
        <dbReference type="Proteomes" id="UP000799428"/>
    </source>
</evidence>
<accession>A0A6G1JUG1</accession>
<gene>
    <name evidence="2" type="ORF">K504DRAFT_334576</name>
</gene>
<feature type="non-terminal residue" evidence="2">
    <location>
        <position position="121"/>
    </location>
</feature>
<dbReference type="OrthoDB" id="3798037at2759"/>
<proteinExistence type="predicted"/>
<dbReference type="Proteomes" id="UP000799428">
    <property type="component" value="Unassembled WGS sequence"/>
</dbReference>
<dbReference type="EMBL" id="MU005784">
    <property type="protein sequence ID" value="KAF2703922.1"/>
    <property type="molecule type" value="Genomic_DNA"/>
</dbReference>
<evidence type="ECO:0000313" key="2">
    <source>
        <dbReference type="EMBL" id="KAF2703922.1"/>
    </source>
</evidence>
<feature type="non-terminal residue" evidence="2">
    <location>
        <position position="1"/>
    </location>
</feature>
<protein>
    <recommendedName>
        <fullName evidence="1">DUF7587 domain-containing protein</fullName>
    </recommendedName>
</protein>
<name>A0A6G1JUG1_9PLEO</name>
<sequence length="121" mass="13753">HLAFRVWDAESRTVFNEQRGFVADLFAHRRAPVAQPLSQDNPMFDVLANAHLSHVGNTNAFVSVVSSLLQLLTYAGRKTDARVAIIDLQHPALNGQNKKFHARKIITDLQAKGEMWWTRYK</sequence>
<dbReference type="InterPro" id="IPR056009">
    <property type="entry name" value="DUF7587"/>
</dbReference>
<dbReference type="AlphaFoldDB" id="A0A6G1JUG1"/>
<reference evidence="2" key="1">
    <citation type="journal article" date="2020" name="Stud. Mycol.">
        <title>101 Dothideomycetes genomes: a test case for predicting lifestyles and emergence of pathogens.</title>
        <authorList>
            <person name="Haridas S."/>
            <person name="Albert R."/>
            <person name="Binder M."/>
            <person name="Bloem J."/>
            <person name="Labutti K."/>
            <person name="Salamov A."/>
            <person name="Andreopoulos B."/>
            <person name="Baker S."/>
            <person name="Barry K."/>
            <person name="Bills G."/>
            <person name="Bluhm B."/>
            <person name="Cannon C."/>
            <person name="Castanera R."/>
            <person name="Culley D."/>
            <person name="Daum C."/>
            <person name="Ezra D."/>
            <person name="Gonzalez J."/>
            <person name="Henrissat B."/>
            <person name="Kuo A."/>
            <person name="Liang C."/>
            <person name="Lipzen A."/>
            <person name="Lutzoni F."/>
            <person name="Magnuson J."/>
            <person name="Mondo S."/>
            <person name="Nolan M."/>
            <person name="Ohm R."/>
            <person name="Pangilinan J."/>
            <person name="Park H.-J."/>
            <person name="Ramirez L."/>
            <person name="Alfaro M."/>
            <person name="Sun H."/>
            <person name="Tritt A."/>
            <person name="Yoshinaga Y."/>
            <person name="Zwiers L.-H."/>
            <person name="Turgeon B."/>
            <person name="Goodwin S."/>
            <person name="Spatafora J."/>
            <person name="Crous P."/>
            <person name="Grigoriev I."/>
        </authorList>
    </citation>
    <scope>NUCLEOTIDE SEQUENCE</scope>
    <source>
        <strain evidence="2">CBS 279.74</strain>
    </source>
</reference>
<organism evidence="2 3">
    <name type="scientific">Pleomassaria siparia CBS 279.74</name>
    <dbReference type="NCBI Taxonomy" id="1314801"/>
    <lineage>
        <taxon>Eukaryota</taxon>
        <taxon>Fungi</taxon>
        <taxon>Dikarya</taxon>
        <taxon>Ascomycota</taxon>
        <taxon>Pezizomycotina</taxon>
        <taxon>Dothideomycetes</taxon>
        <taxon>Pleosporomycetidae</taxon>
        <taxon>Pleosporales</taxon>
        <taxon>Pleomassariaceae</taxon>
        <taxon>Pleomassaria</taxon>
    </lineage>
</organism>
<dbReference type="Pfam" id="PF24494">
    <property type="entry name" value="DUF7587"/>
    <property type="match status" value="1"/>
</dbReference>
<evidence type="ECO:0000259" key="1">
    <source>
        <dbReference type="Pfam" id="PF24494"/>
    </source>
</evidence>
<keyword evidence="3" id="KW-1185">Reference proteome</keyword>
<feature type="domain" description="DUF7587" evidence="1">
    <location>
        <begin position="1"/>
        <end position="121"/>
    </location>
</feature>